<protein>
    <submittedName>
        <fullName evidence="1">Uncharacterized protein</fullName>
    </submittedName>
</protein>
<evidence type="ECO:0000313" key="1">
    <source>
        <dbReference type="EMBL" id="KAJ0020494.1"/>
    </source>
</evidence>
<proteinExistence type="predicted"/>
<gene>
    <name evidence="1" type="ORF">Pint_31524</name>
</gene>
<accession>A0ACC0XQF0</accession>
<name>A0ACC0XQF0_9ROSI</name>
<sequence length="448" mass="51077">MHRTKSNLISYYFSLLHSSPHLSHLRHLHARLLRTSLYNNVILTTKLVLMYSKHHQLHSHSLSLFFHMPHRNIFSWNIILREFSRSNFPHKSLQLFHHMWEQSNVRPDDFTLPLVLRACATLGDLKLGLSVHGLCHKLGFERSLFVASALVFFYVTFGRIFYAREVFDEMPDKEPILALQVFREMVGSEVELDDVVMVSLLLACNQSGWLKHGKSVHAWCLRRFSLGLGLNLGNAVIDMYVKCSKLCYGNIVFDNMDEKDVISWSSLILGYGLSGSVNIALELFHRMLEEGFKPNGVTFLGVLSACAHGGLVERARLYFKMMEDLDVKADLKHYASMVDCLARKGLLKEAERFIEEMPMEPDAVLLGAVLGGCRVHNDIVIGERIARKLIRLQPEKAGYYILLSNMYAAAGRFDEAEKVRIVMKERNVSKAPGCSLIESKNSFVFPTR</sequence>
<evidence type="ECO:0000313" key="2">
    <source>
        <dbReference type="Proteomes" id="UP001163603"/>
    </source>
</evidence>
<reference evidence="2" key="1">
    <citation type="journal article" date="2023" name="G3 (Bethesda)">
        <title>Genome assembly and association tests identify interacting loci associated with vigor, precocity, and sex in interspecific pistachio rootstocks.</title>
        <authorList>
            <person name="Palmer W."/>
            <person name="Jacygrad E."/>
            <person name="Sagayaradj S."/>
            <person name="Cavanaugh K."/>
            <person name="Han R."/>
            <person name="Bertier L."/>
            <person name="Beede B."/>
            <person name="Kafkas S."/>
            <person name="Golino D."/>
            <person name="Preece J."/>
            <person name="Michelmore R."/>
        </authorList>
    </citation>
    <scope>NUCLEOTIDE SEQUENCE [LARGE SCALE GENOMIC DNA]</scope>
</reference>
<comment type="caution">
    <text evidence="1">The sequence shown here is derived from an EMBL/GenBank/DDBJ whole genome shotgun (WGS) entry which is preliminary data.</text>
</comment>
<keyword evidence="2" id="KW-1185">Reference proteome</keyword>
<organism evidence="1 2">
    <name type="scientific">Pistacia integerrima</name>
    <dbReference type="NCBI Taxonomy" id="434235"/>
    <lineage>
        <taxon>Eukaryota</taxon>
        <taxon>Viridiplantae</taxon>
        <taxon>Streptophyta</taxon>
        <taxon>Embryophyta</taxon>
        <taxon>Tracheophyta</taxon>
        <taxon>Spermatophyta</taxon>
        <taxon>Magnoliopsida</taxon>
        <taxon>eudicotyledons</taxon>
        <taxon>Gunneridae</taxon>
        <taxon>Pentapetalae</taxon>
        <taxon>rosids</taxon>
        <taxon>malvids</taxon>
        <taxon>Sapindales</taxon>
        <taxon>Anacardiaceae</taxon>
        <taxon>Pistacia</taxon>
    </lineage>
</organism>
<dbReference type="Proteomes" id="UP001163603">
    <property type="component" value="Chromosome 11"/>
</dbReference>
<dbReference type="EMBL" id="CM047746">
    <property type="protein sequence ID" value="KAJ0020494.1"/>
    <property type="molecule type" value="Genomic_DNA"/>
</dbReference>